<evidence type="ECO:0000256" key="1">
    <source>
        <dbReference type="ARBA" id="ARBA00004141"/>
    </source>
</evidence>
<feature type="signal peptide" evidence="6">
    <location>
        <begin position="1"/>
        <end position="29"/>
    </location>
</feature>
<dbReference type="OrthoDB" id="9806253at2"/>
<keyword evidence="9" id="KW-0645">Protease</keyword>
<protein>
    <submittedName>
        <fullName evidence="9">Membrane-bound serine protease (ClpP class)</fullName>
    </submittedName>
</protein>
<evidence type="ECO:0000313" key="10">
    <source>
        <dbReference type="Proteomes" id="UP000198356"/>
    </source>
</evidence>
<evidence type="ECO:0000259" key="8">
    <source>
        <dbReference type="Pfam" id="PF24961"/>
    </source>
</evidence>
<dbReference type="GO" id="GO:0005886">
    <property type="term" value="C:plasma membrane"/>
    <property type="evidence" value="ECO:0007669"/>
    <property type="project" value="TreeGrafter"/>
</dbReference>
<gene>
    <name evidence="9" type="ORF">SAMN05421770_10682</name>
</gene>
<dbReference type="Pfam" id="PF24961">
    <property type="entry name" value="NfeD_membrane"/>
    <property type="match status" value="1"/>
</dbReference>
<keyword evidence="2 5" id="KW-0812">Transmembrane</keyword>
<dbReference type="GO" id="GO:0008233">
    <property type="term" value="F:peptidase activity"/>
    <property type="evidence" value="ECO:0007669"/>
    <property type="project" value="UniProtKB-KW"/>
</dbReference>
<dbReference type="AlphaFoldDB" id="A0A239L3E9"/>
<dbReference type="GO" id="GO:0006508">
    <property type="term" value="P:proteolysis"/>
    <property type="evidence" value="ECO:0007669"/>
    <property type="project" value="UniProtKB-KW"/>
</dbReference>
<sequence>MRRLAALLTMLLLCAAVCLPLAQKTAVSAQTVQTDAAPFVPAYDVPLQERVATRLAHPNLDVLLIVAGLLLLYLEFNIPGAVVPGALGVLAMLLGIYGLSRFPLQPSAIVLVLVAFVLIGLELKLASHGSLAFLGTLALVFGLDTLIPPAGGAQVDASVAWGAGIGFGVISFWLGWIALRARRNKTLLGPQAMLGKLAVARTALAPTGQVEIRGELWQAALRDGSLSLPAGAAVLIREIDGLTLVVEPTP</sequence>
<organism evidence="9 10">
    <name type="scientific">Granulicella rosea</name>
    <dbReference type="NCBI Taxonomy" id="474952"/>
    <lineage>
        <taxon>Bacteria</taxon>
        <taxon>Pseudomonadati</taxon>
        <taxon>Acidobacteriota</taxon>
        <taxon>Terriglobia</taxon>
        <taxon>Terriglobales</taxon>
        <taxon>Acidobacteriaceae</taxon>
        <taxon>Granulicella</taxon>
    </lineage>
</organism>
<keyword evidence="6" id="KW-0732">Signal</keyword>
<dbReference type="InterPro" id="IPR012340">
    <property type="entry name" value="NA-bd_OB-fold"/>
</dbReference>
<dbReference type="EMBL" id="FZOU01000006">
    <property type="protein sequence ID" value="SNT24981.1"/>
    <property type="molecule type" value="Genomic_DNA"/>
</dbReference>
<name>A0A239L3E9_9BACT</name>
<dbReference type="InterPro" id="IPR056739">
    <property type="entry name" value="NfeD_membrane"/>
</dbReference>
<feature type="domain" description="NfeD-like C-terminal" evidence="7">
    <location>
        <begin position="191"/>
        <end position="248"/>
    </location>
</feature>
<keyword evidence="10" id="KW-1185">Reference proteome</keyword>
<feature type="transmembrane region" description="Helical" evidence="5">
    <location>
        <begin position="55"/>
        <end position="74"/>
    </location>
</feature>
<evidence type="ECO:0000256" key="6">
    <source>
        <dbReference type="SAM" id="SignalP"/>
    </source>
</evidence>
<proteinExistence type="predicted"/>
<feature type="transmembrane region" description="Helical" evidence="5">
    <location>
        <begin position="130"/>
        <end position="147"/>
    </location>
</feature>
<evidence type="ECO:0000256" key="2">
    <source>
        <dbReference type="ARBA" id="ARBA00022692"/>
    </source>
</evidence>
<dbReference type="Pfam" id="PF01957">
    <property type="entry name" value="NfeD"/>
    <property type="match status" value="1"/>
</dbReference>
<keyword evidence="3 5" id="KW-1133">Transmembrane helix</keyword>
<feature type="domain" description="NfeD integral membrane" evidence="8">
    <location>
        <begin position="60"/>
        <end position="176"/>
    </location>
</feature>
<keyword evidence="4 5" id="KW-0472">Membrane</keyword>
<evidence type="ECO:0000256" key="5">
    <source>
        <dbReference type="SAM" id="Phobius"/>
    </source>
</evidence>
<dbReference type="InterPro" id="IPR002810">
    <property type="entry name" value="NfeD-like_C"/>
</dbReference>
<dbReference type="PANTHER" id="PTHR33507">
    <property type="entry name" value="INNER MEMBRANE PROTEIN YBBJ"/>
    <property type="match status" value="1"/>
</dbReference>
<feature type="transmembrane region" description="Helical" evidence="5">
    <location>
        <begin position="159"/>
        <end position="179"/>
    </location>
</feature>
<keyword evidence="9" id="KW-0378">Hydrolase</keyword>
<dbReference type="SUPFAM" id="SSF141322">
    <property type="entry name" value="NfeD domain-like"/>
    <property type="match status" value="1"/>
</dbReference>
<accession>A0A239L3E9</accession>
<evidence type="ECO:0000259" key="7">
    <source>
        <dbReference type="Pfam" id="PF01957"/>
    </source>
</evidence>
<dbReference type="RefSeq" id="WP_089409423.1">
    <property type="nucleotide sequence ID" value="NZ_FZOU01000006.1"/>
</dbReference>
<evidence type="ECO:0000313" key="9">
    <source>
        <dbReference type="EMBL" id="SNT24981.1"/>
    </source>
</evidence>
<dbReference type="PANTHER" id="PTHR33507:SF3">
    <property type="entry name" value="INNER MEMBRANE PROTEIN YBBJ"/>
    <property type="match status" value="1"/>
</dbReference>
<dbReference type="Gene3D" id="2.40.50.140">
    <property type="entry name" value="Nucleic acid-binding proteins"/>
    <property type="match status" value="1"/>
</dbReference>
<evidence type="ECO:0000256" key="3">
    <source>
        <dbReference type="ARBA" id="ARBA00022989"/>
    </source>
</evidence>
<reference evidence="9 10" key="1">
    <citation type="submission" date="2017-06" db="EMBL/GenBank/DDBJ databases">
        <authorList>
            <person name="Kim H.J."/>
            <person name="Triplett B.A."/>
        </authorList>
    </citation>
    <scope>NUCLEOTIDE SEQUENCE [LARGE SCALE GENOMIC DNA]</scope>
    <source>
        <strain evidence="9 10">DSM 18704</strain>
    </source>
</reference>
<feature type="chain" id="PRO_5012196003" evidence="6">
    <location>
        <begin position="30"/>
        <end position="250"/>
    </location>
</feature>
<dbReference type="InterPro" id="IPR052165">
    <property type="entry name" value="Membrane_assoc_protease"/>
</dbReference>
<comment type="subcellular location">
    <subcellularLocation>
        <location evidence="1">Membrane</location>
        <topology evidence="1">Multi-pass membrane protein</topology>
    </subcellularLocation>
</comment>
<evidence type="ECO:0000256" key="4">
    <source>
        <dbReference type="ARBA" id="ARBA00023136"/>
    </source>
</evidence>
<dbReference type="Proteomes" id="UP000198356">
    <property type="component" value="Unassembled WGS sequence"/>
</dbReference>
<feature type="transmembrane region" description="Helical" evidence="5">
    <location>
        <begin position="106"/>
        <end position="123"/>
    </location>
</feature>